<dbReference type="InterPro" id="IPR012910">
    <property type="entry name" value="Plug_dom"/>
</dbReference>
<keyword evidence="4 10" id="KW-0812">Transmembrane</keyword>
<evidence type="ECO:0000256" key="9">
    <source>
        <dbReference type="ARBA" id="ARBA00023237"/>
    </source>
</evidence>
<dbReference type="Gene3D" id="2.170.130.10">
    <property type="entry name" value="TonB-dependent receptor, plug domain"/>
    <property type="match status" value="1"/>
</dbReference>
<comment type="similarity">
    <text evidence="10 11">Belongs to the TonB-dependent receptor family.</text>
</comment>
<feature type="chain" id="PRO_5017424755" evidence="12">
    <location>
        <begin position="30"/>
        <end position="723"/>
    </location>
</feature>
<evidence type="ECO:0000256" key="10">
    <source>
        <dbReference type="PROSITE-ProRule" id="PRU01360"/>
    </source>
</evidence>
<proteinExistence type="inferred from homology"/>
<keyword evidence="7 10" id="KW-0472">Membrane</keyword>
<dbReference type="InterPro" id="IPR036942">
    <property type="entry name" value="Beta-barrel_TonB_sf"/>
</dbReference>
<keyword evidence="2 10" id="KW-0813">Transport</keyword>
<keyword evidence="5 12" id="KW-0732">Signal</keyword>
<dbReference type="SUPFAM" id="SSF56935">
    <property type="entry name" value="Porins"/>
    <property type="match status" value="1"/>
</dbReference>
<evidence type="ECO:0000256" key="11">
    <source>
        <dbReference type="RuleBase" id="RU003357"/>
    </source>
</evidence>
<accession>A0A385SGH3</accession>
<feature type="domain" description="TonB-dependent receptor plug" evidence="14">
    <location>
        <begin position="68"/>
        <end position="176"/>
    </location>
</feature>
<protein>
    <submittedName>
        <fullName evidence="15">TonB-dependent receptor</fullName>
    </submittedName>
</protein>
<evidence type="ECO:0000256" key="5">
    <source>
        <dbReference type="ARBA" id="ARBA00022729"/>
    </source>
</evidence>
<evidence type="ECO:0000256" key="4">
    <source>
        <dbReference type="ARBA" id="ARBA00022692"/>
    </source>
</evidence>
<dbReference type="InterPro" id="IPR037066">
    <property type="entry name" value="Plug_dom_sf"/>
</dbReference>
<dbReference type="Pfam" id="PF07715">
    <property type="entry name" value="Plug"/>
    <property type="match status" value="1"/>
</dbReference>
<comment type="subcellular location">
    <subcellularLocation>
        <location evidence="1 10">Cell outer membrane</location>
        <topology evidence="1 10">Multi-pass membrane protein</topology>
    </subcellularLocation>
</comment>
<feature type="signal peptide" evidence="12">
    <location>
        <begin position="1"/>
        <end position="29"/>
    </location>
</feature>
<dbReference type="PANTHER" id="PTHR30069:SF29">
    <property type="entry name" value="HEMOGLOBIN AND HEMOGLOBIN-HAPTOGLOBIN-BINDING PROTEIN 1-RELATED"/>
    <property type="match status" value="1"/>
</dbReference>
<sequence>MKTNKKMRTIFLIFAISSAVLLPCFRSDAQEQTPEKVVEANSDSLFTMSLEELMNVKIVSASKFSQSISEAPSTISVITRKQIQNYGWVSAQDVLNRQPGFAPSQDYDRPTVSSRGVFESWNSNHMLTLVDGVPMNVTFTGSAMTYEATPLAFTKSLEIIRGPGSALYGSNATNGVVSFNSASVKDLASPVEVRYRRASWNTNIADITTGLSGKDVSLVSSFSIYNTKGFTYKGLDGSNTQYFDIKQGQNNFYLFNKIEGQGKFAGWSLQHHEQAWSFDTGHGWYINVPDKPESMNERRRIFVLKYKTPNPEKRFNQEYVLKYQNHAEDYNIRFVRNNDAAYPYGLTEILKTNFTDYFGRAQYSYNLQGNSNLLGGVEVSRFHYGGDAIHLSNVNLNTDFTPTADNELVDAGTSLPWLHGKGFGSFGIYTQYNTPTVNGFTATLGARLDHTAYQYNDLTSEGTPVVGKRFTKFNPRISLVYALNDRVTFKLMGGTAFRAPSAVELFMGSTYVAVANPVQLKPETIRTYEFAGDAKLHKHITWRSNVFYTDFRNATAYNSATVLINLFSVKSAGVENELLLSFSKLDGFANYSYTKRIDEESTDAAISVSRKDMVWYPQHIANAGLRYSVTDKLLVSAQAHYQGMVKRRESDRTAELDQLRGANVKPWTTADLKISYALSGHVDIGLQGNNLFDTKGALFKTYASPYDYRINGRRLMLDVTFRL</sequence>
<evidence type="ECO:0000256" key="8">
    <source>
        <dbReference type="ARBA" id="ARBA00023170"/>
    </source>
</evidence>
<dbReference type="InterPro" id="IPR039426">
    <property type="entry name" value="TonB-dep_rcpt-like"/>
</dbReference>
<dbReference type="InterPro" id="IPR000531">
    <property type="entry name" value="Beta-barrel_TonB"/>
</dbReference>
<keyword evidence="9 10" id="KW-0998">Cell outer membrane</keyword>
<dbReference type="GO" id="GO:0044718">
    <property type="term" value="P:siderophore transmembrane transport"/>
    <property type="evidence" value="ECO:0007669"/>
    <property type="project" value="TreeGrafter"/>
</dbReference>
<feature type="domain" description="TonB-dependent receptor-like beta-barrel" evidence="13">
    <location>
        <begin position="269"/>
        <end position="691"/>
    </location>
</feature>
<evidence type="ECO:0000256" key="7">
    <source>
        <dbReference type="ARBA" id="ARBA00023136"/>
    </source>
</evidence>
<keyword evidence="8 15" id="KW-0675">Receptor</keyword>
<keyword evidence="3 10" id="KW-1134">Transmembrane beta strand</keyword>
<dbReference type="Gene3D" id="2.40.170.20">
    <property type="entry name" value="TonB-dependent receptor, beta-barrel domain"/>
    <property type="match status" value="1"/>
</dbReference>
<evidence type="ECO:0000259" key="14">
    <source>
        <dbReference type="Pfam" id="PF07715"/>
    </source>
</evidence>
<dbReference type="Pfam" id="PF00593">
    <property type="entry name" value="TonB_dep_Rec_b-barrel"/>
    <property type="match status" value="1"/>
</dbReference>
<evidence type="ECO:0000259" key="13">
    <source>
        <dbReference type="Pfam" id="PF00593"/>
    </source>
</evidence>
<dbReference type="PROSITE" id="PS52016">
    <property type="entry name" value="TONB_DEPENDENT_REC_3"/>
    <property type="match status" value="1"/>
</dbReference>
<name>A0A385SGH3_9BACT</name>
<evidence type="ECO:0000256" key="1">
    <source>
        <dbReference type="ARBA" id="ARBA00004571"/>
    </source>
</evidence>
<evidence type="ECO:0000313" key="16">
    <source>
        <dbReference type="Proteomes" id="UP000266183"/>
    </source>
</evidence>
<dbReference type="GO" id="GO:0009279">
    <property type="term" value="C:cell outer membrane"/>
    <property type="evidence" value="ECO:0007669"/>
    <property type="project" value="UniProtKB-SubCell"/>
</dbReference>
<organism evidence="15 16">
    <name type="scientific">Chryseolinea soli</name>
    <dbReference type="NCBI Taxonomy" id="2321403"/>
    <lineage>
        <taxon>Bacteria</taxon>
        <taxon>Pseudomonadati</taxon>
        <taxon>Bacteroidota</taxon>
        <taxon>Cytophagia</taxon>
        <taxon>Cytophagales</taxon>
        <taxon>Fulvivirgaceae</taxon>
        <taxon>Chryseolinea</taxon>
    </lineage>
</organism>
<keyword evidence="6 11" id="KW-0798">TonB box</keyword>
<evidence type="ECO:0000256" key="2">
    <source>
        <dbReference type="ARBA" id="ARBA00022448"/>
    </source>
</evidence>
<evidence type="ECO:0000313" key="15">
    <source>
        <dbReference type="EMBL" id="AYB29397.1"/>
    </source>
</evidence>
<dbReference type="EMBL" id="CP032382">
    <property type="protein sequence ID" value="AYB29397.1"/>
    <property type="molecule type" value="Genomic_DNA"/>
</dbReference>
<evidence type="ECO:0000256" key="6">
    <source>
        <dbReference type="ARBA" id="ARBA00023077"/>
    </source>
</evidence>
<dbReference type="PANTHER" id="PTHR30069">
    <property type="entry name" value="TONB-DEPENDENT OUTER MEMBRANE RECEPTOR"/>
    <property type="match status" value="1"/>
</dbReference>
<dbReference type="KEGG" id="chk:D4L85_01815"/>
<evidence type="ECO:0000256" key="3">
    <source>
        <dbReference type="ARBA" id="ARBA00022452"/>
    </source>
</evidence>
<dbReference type="GO" id="GO:0015344">
    <property type="term" value="F:siderophore uptake transmembrane transporter activity"/>
    <property type="evidence" value="ECO:0007669"/>
    <property type="project" value="TreeGrafter"/>
</dbReference>
<evidence type="ECO:0000256" key="12">
    <source>
        <dbReference type="SAM" id="SignalP"/>
    </source>
</evidence>
<dbReference type="AlphaFoldDB" id="A0A385SGH3"/>
<gene>
    <name evidence="15" type="ORF">D4L85_01815</name>
</gene>
<reference evidence="16" key="1">
    <citation type="submission" date="2018-09" db="EMBL/GenBank/DDBJ databases">
        <title>Chryseolinea sp. KIS68-18 isolated from soil.</title>
        <authorList>
            <person name="Weon H.-Y."/>
            <person name="Kwon S.-W."/>
            <person name="Lee S.A."/>
        </authorList>
    </citation>
    <scope>NUCLEOTIDE SEQUENCE [LARGE SCALE GENOMIC DNA]</scope>
    <source>
        <strain evidence="16">KIS68-18</strain>
    </source>
</reference>
<dbReference type="Proteomes" id="UP000266183">
    <property type="component" value="Chromosome"/>
</dbReference>
<keyword evidence="16" id="KW-1185">Reference proteome</keyword>